<feature type="domain" description="Cdc6 C-terminal" evidence="7">
    <location>
        <begin position="306"/>
        <end position="390"/>
    </location>
</feature>
<dbReference type="SMART" id="SM01074">
    <property type="entry name" value="Cdc6_C"/>
    <property type="match status" value="1"/>
</dbReference>
<evidence type="ECO:0000256" key="2">
    <source>
        <dbReference type="ARBA" id="ARBA00022705"/>
    </source>
</evidence>
<reference evidence="8" key="2">
    <citation type="submission" date="2020-09" db="EMBL/GenBank/DDBJ databases">
        <authorList>
            <person name="Sun Q."/>
            <person name="Ohkuma M."/>
        </authorList>
    </citation>
    <scope>NUCLEOTIDE SEQUENCE</scope>
    <source>
        <strain evidence="8">JCM 14359</strain>
    </source>
</reference>
<dbReference type="AlphaFoldDB" id="A0A830ELA2"/>
<dbReference type="InterPro" id="IPR055237">
    <property type="entry name" value="Cdc6_lid"/>
</dbReference>
<dbReference type="Gene3D" id="1.10.8.60">
    <property type="match status" value="1"/>
</dbReference>
<dbReference type="PANTHER" id="PTHR10763:SF22">
    <property type="entry name" value="ORC1-TYPE DNA REPLICATION PROTEIN"/>
    <property type="match status" value="1"/>
</dbReference>
<dbReference type="GO" id="GO:0051301">
    <property type="term" value="P:cell division"/>
    <property type="evidence" value="ECO:0007669"/>
    <property type="project" value="UniProtKB-KW"/>
</dbReference>
<dbReference type="Pfam" id="PF22703">
    <property type="entry name" value="Cdc6_lid"/>
    <property type="match status" value="1"/>
</dbReference>
<keyword evidence="2 5" id="KW-0235">DNA replication</keyword>
<keyword evidence="8" id="KW-0132">Cell division</keyword>
<feature type="binding site" evidence="5">
    <location>
        <position position="211"/>
    </location>
    <ligand>
        <name>ATP</name>
        <dbReference type="ChEBI" id="CHEBI:30616"/>
    </ligand>
</feature>
<protein>
    <recommendedName>
        <fullName evidence="5">ORC1-type DNA replication protein</fullName>
    </recommendedName>
</protein>
<dbReference type="PANTHER" id="PTHR10763">
    <property type="entry name" value="CELL DIVISION CONTROL PROTEIN 6-RELATED"/>
    <property type="match status" value="1"/>
</dbReference>
<evidence type="ECO:0000256" key="4">
    <source>
        <dbReference type="ARBA" id="ARBA00022840"/>
    </source>
</evidence>
<dbReference type="Gene3D" id="3.40.50.300">
    <property type="entry name" value="P-loop containing nucleotide triphosphate hydrolases"/>
    <property type="match status" value="1"/>
</dbReference>
<dbReference type="GO" id="GO:0006260">
    <property type="term" value="P:DNA replication"/>
    <property type="evidence" value="ECO:0007669"/>
    <property type="project" value="UniProtKB-UniRule"/>
</dbReference>
<keyword evidence="8" id="KW-0131">Cell cycle</keyword>
<dbReference type="HAMAP" id="MF_01407">
    <property type="entry name" value="ORC1_type_DNA_replic_protein"/>
    <property type="match status" value="1"/>
</dbReference>
<accession>A0A830ELA2</accession>
<dbReference type="InterPro" id="IPR036388">
    <property type="entry name" value="WH-like_DNA-bd_sf"/>
</dbReference>
<reference evidence="8" key="1">
    <citation type="journal article" date="2014" name="Int. J. Syst. Evol. Microbiol.">
        <title>Complete genome sequence of Corynebacterium casei LMG S-19264T (=DSM 44701T), isolated from a smear-ripened cheese.</title>
        <authorList>
            <consortium name="US DOE Joint Genome Institute (JGI-PGF)"/>
            <person name="Walter F."/>
            <person name="Albersmeier A."/>
            <person name="Kalinowski J."/>
            <person name="Ruckert C."/>
        </authorList>
    </citation>
    <scope>NUCLEOTIDE SEQUENCE</scope>
    <source>
        <strain evidence="8">JCM 14359</strain>
    </source>
</reference>
<dbReference type="InterPro" id="IPR041664">
    <property type="entry name" value="AAA_16"/>
</dbReference>
<dbReference type="InterPro" id="IPR050311">
    <property type="entry name" value="ORC1/CDC6"/>
</dbReference>
<dbReference type="InterPro" id="IPR015163">
    <property type="entry name" value="Cdc6_C"/>
</dbReference>
<dbReference type="OrthoDB" id="195574at2157"/>
<evidence type="ECO:0000256" key="5">
    <source>
        <dbReference type="HAMAP-Rule" id="MF_01407"/>
    </source>
</evidence>
<sequence>MSGPFDDIANTVFADKAVLTESYHPETILERDEEIEAYSHALQDVLFGREPENIFVYGKAGLGKTAVTRYIIDELQKETETRPDADDLHIHTINCNGRTLFVILRTLVNDLLPEHASRFPKRGLGTGDAFDELYRQFDRIGGTHLAVFDEIDHLEDADTLLYELPRARSNGHVSNAKLGVIGISNDYTFRRTLSPKVKDTLMETEISFGPYDAKELRTILGHRAESAFVEGACDESAIAKAAALAAQDMGNARQALDLLRVGAELAERNGEMPVTDGHVETAREQVQRGRLENKIRDQTEHGQYILEAIANLQSRGAVPARSKEIQRTYEEVADAHAASPLSTLKSIQDHLSDLHMLGFLRRHGRNEGLSGGQYYEYELDLDPTIVLETRAEITAHTE</sequence>
<evidence type="ECO:0000313" key="8">
    <source>
        <dbReference type="EMBL" id="GGJ01998.1"/>
    </source>
</evidence>
<dbReference type="InterPro" id="IPR014277">
    <property type="entry name" value="Orc1/Cdc6_arc"/>
</dbReference>
<keyword evidence="4 5" id="KW-0067">ATP-binding</keyword>
<evidence type="ECO:0000313" key="9">
    <source>
        <dbReference type="Proteomes" id="UP000653099"/>
    </source>
</evidence>
<dbReference type="InterPro" id="IPR036390">
    <property type="entry name" value="WH_DNA-bd_sf"/>
</dbReference>
<dbReference type="SMART" id="SM00382">
    <property type="entry name" value="AAA"/>
    <property type="match status" value="1"/>
</dbReference>
<dbReference type="InterPro" id="IPR027417">
    <property type="entry name" value="P-loop_NTPase"/>
</dbReference>
<keyword evidence="9" id="KW-1185">Reference proteome</keyword>
<dbReference type="Pfam" id="PF13191">
    <property type="entry name" value="AAA_16"/>
    <property type="match status" value="1"/>
</dbReference>
<evidence type="ECO:0000256" key="1">
    <source>
        <dbReference type="ARBA" id="ARBA00006184"/>
    </source>
</evidence>
<dbReference type="Pfam" id="PF09079">
    <property type="entry name" value="WHD_Cdc6"/>
    <property type="match status" value="1"/>
</dbReference>
<dbReference type="SUPFAM" id="SSF46785">
    <property type="entry name" value="Winged helix' DNA-binding domain"/>
    <property type="match status" value="1"/>
</dbReference>
<comment type="caution">
    <text evidence="8">The sequence shown here is derived from an EMBL/GenBank/DDBJ whole genome shotgun (WGS) entry which is preliminary data.</text>
</comment>
<dbReference type="EMBL" id="BMOC01000004">
    <property type="protein sequence ID" value="GGJ01998.1"/>
    <property type="molecule type" value="Genomic_DNA"/>
</dbReference>
<dbReference type="RefSeq" id="WP_188786273.1">
    <property type="nucleotide sequence ID" value="NZ_BMOC01000004.1"/>
</dbReference>
<dbReference type="Gene3D" id="1.10.10.10">
    <property type="entry name" value="Winged helix-like DNA-binding domain superfamily/Winged helix DNA-binding domain"/>
    <property type="match status" value="1"/>
</dbReference>
<dbReference type="FunFam" id="1.10.8.60:FF:000073">
    <property type="entry name" value="ORC1-type DNA replication protein"/>
    <property type="match status" value="1"/>
</dbReference>
<feature type="domain" description="AAA+ ATPase" evidence="6">
    <location>
        <begin position="50"/>
        <end position="208"/>
    </location>
</feature>
<evidence type="ECO:0000259" key="7">
    <source>
        <dbReference type="SMART" id="SM01074"/>
    </source>
</evidence>
<comment type="similarity">
    <text evidence="1 5">Belongs to the CDC6/cdc18 family.</text>
</comment>
<gene>
    <name evidence="8" type="ORF">GCM10008995_09750</name>
</gene>
<dbReference type="GO" id="GO:0005524">
    <property type="term" value="F:ATP binding"/>
    <property type="evidence" value="ECO:0007669"/>
    <property type="project" value="UniProtKB-UniRule"/>
</dbReference>
<comment type="function">
    <text evidence="5">Involved in regulation of DNA replication.</text>
</comment>
<dbReference type="NCBIfam" id="TIGR02928">
    <property type="entry name" value="orc1/cdc6 family replication initiation protein"/>
    <property type="match status" value="1"/>
</dbReference>
<feature type="binding site" evidence="5">
    <location>
        <position position="223"/>
    </location>
    <ligand>
        <name>ATP</name>
        <dbReference type="ChEBI" id="CHEBI:30616"/>
    </ligand>
</feature>
<dbReference type="SUPFAM" id="SSF52540">
    <property type="entry name" value="P-loop containing nucleoside triphosphate hydrolases"/>
    <property type="match status" value="1"/>
</dbReference>
<evidence type="ECO:0000256" key="3">
    <source>
        <dbReference type="ARBA" id="ARBA00022741"/>
    </source>
</evidence>
<comment type="caution">
    <text evidence="5">Lacks conserved residue(s) required for the propagation of feature annotation.</text>
</comment>
<evidence type="ECO:0000259" key="6">
    <source>
        <dbReference type="SMART" id="SM00382"/>
    </source>
</evidence>
<organism evidence="8 9">
    <name type="scientific">Halobellus salinus</name>
    <dbReference type="NCBI Taxonomy" id="931585"/>
    <lineage>
        <taxon>Archaea</taxon>
        <taxon>Methanobacteriati</taxon>
        <taxon>Methanobacteriota</taxon>
        <taxon>Stenosarchaea group</taxon>
        <taxon>Halobacteria</taxon>
        <taxon>Halobacteriales</taxon>
        <taxon>Haloferacaceae</taxon>
        <taxon>Halobellus</taxon>
    </lineage>
</organism>
<dbReference type="InterPro" id="IPR003593">
    <property type="entry name" value="AAA+_ATPase"/>
</dbReference>
<name>A0A830ELA2_9EURY</name>
<dbReference type="CDD" id="cd08768">
    <property type="entry name" value="Cdc6_C"/>
    <property type="match status" value="1"/>
</dbReference>
<keyword evidence="3 5" id="KW-0547">Nucleotide-binding</keyword>
<proteinExistence type="inferred from homology"/>
<dbReference type="Proteomes" id="UP000653099">
    <property type="component" value="Unassembled WGS sequence"/>
</dbReference>